<proteinExistence type="inferred from homology"/>
<dbReference type="PROSITE" id="PS51353">
    <property type="entry name" value="ARSC"/>
    <property type="match status" value="1"/>
</dbReference>
<dbReference type="PANTHER" id="PTHR30041">
    <property type="entry name" value="ARSENATE REDUCTASE"/>
    <property type="match status" value="1"/>
</dbReference>
<sequence>MYGLKTCDTCRKARKALESAGREVDFTDLREMDDLPKRLPVWIEKVGADRLLNKASTTWRNLPEGEKAMAQDRTGYRALLQANPALIKRPVIVDGDAIYAGWKSDVQNALGV</sequence>
<accession>A0A4S2H9L3</accession>
<evidence type="ECO:0000256" key="2">
    <source>
        <dbReference type="PROSITE-ProRule" id="PRU01282"/>
    </source>
</evidence>
<comment type="similarity">
    <text evidence="1 2">Belongs to the ArsC family.</text>
</comment>
<organism evidence="3 4">
    <name type="scientific">Marinicauda pacifica</name>
    <dbReference type="NCBI Taxonomy" id="1133559"/>
    <lineage>
        <taxon>Bacteria</taxon>
        <taxon>Pseudomonadati</taxon>
        <taxon>Pseudomonadota</taxon>
        <taxon>Alphaproteobacteria</taxon>
        <taxon>Maricaulales</taxon>
        <taxon>Maricaulaceae</taxon>
        <taxon>Marinicauda</taxon>
    </lineage>
</organism>
<dbReference type="PANTHER" id="PTHR30041:SF8">
    <property type="entry name" value="PROTEIN YFFB"/>
    <property type="match status" value="1"/>
</dbReference>
<dbReference type="SUPFAM" id="SSF52833">
    <property type="entry name" value="Thioredoxin-like"/>
    <property type="match status" value="1"/>
</dbReference>
<protein>
    <submittedName>
        <fullName evidence="3">ArsC family transcriptional regulator</fullName>
    </submittedName>
</protein>
<gene>
    <name evidence="3" type="ORF">E5162_10120</name>
</gene>
<dbReference type="AlphaFoldDB" id="A0A4S2H9L3"/>
<evidence type="ECO:0000256" key="1">
    <source>
        <dbReference type="ARBA" id="ARBA00007198"/>
    </source>
</evidence>
<dbReference type="Gene3D" id="3.40.30.10">
    <property type="entry name" value="Glutaredoxin"/>
    <property type="match status" value="1"/>
</dbReference>
<reference evidence="3 4" key="1">
    <citation type="journal article" date="2013" name="Int. J. Syst. Evol. Microbiol.">
        <title>Marinicauda pacifica gen. nov., sp. nov., a prosthecate alphaproteobacterium of the family Hyphomonadaceae isolated from deep seawater.</title>
        <authorList>
            <person name="Zhang X.Y."/>
            <person name="Li G.W."/>
            <person name="Wang C.S."/>
            <person name="Zhang Y.J."/>
            <person name="Xu X.W."/>
            <person name="Li H."/>
            <person name="Liu A."/>
            <person name="Liu C."/>
            <person name="Xie B.B."/>
            <person name="Qin Q.L."/>
            <person name="Xu Z."/>
            <person name="Chen X.L."/>
            <person name="Zhou B.C."/>
            <person name="Zhang Y.Z."/>
        </authorList>
    </citation>
    <scope>NUCLEOTIDE SEQUENCE [LARGE SCALE GENOMIC DNA]</scope>
    <source>
        <strain evidence="3 4">P-1 km-3</strain>
    </source>
</reference>
<evidence type="ECO:0000313" key="3">
    <source>
        <dbReference type="EMBL" id="TGY92555.1"/>
    </source>
</evidence>
<dbReference type="InterPro" id="IPR036249">
    <property type="entry name" value="Thioredoxin-like_sf"/>
</dbReference>
<dbReference type="Proteomes" id="UP000305451">
    <property type="component" value="Unassembled WGS sequence"/>
</dbReference>
<dbReference type="EMBL" id="SRXV01000003">
    <property type="protein sequence ID" value="TGY92555.1"/>
    <property type="molecule type" value="Genomic_DNA"/>
</dbReference>
<dbReference type="InterPro" id="IPR006660">
    <property type="entry name" value="Arsenate_reductase-like"/>
</dbReference>
<evidence type="ECO:0000313" key="4">
    <source>
        <dbReference type="Proteomes" id="UP000305451"/>
    </source>
</evidence>
<name>A0A4S2H9L3_9PROT</name>
<keyword evidence="4" id="KW-1185">Reference proteome</keyword>
<dbReference type="Pfam" id="PF03960">
    <property type="entry name" value="ArsC"/>
    <property type="match status" value="1"/>
</dbReference>
<comment type="caution">
    <text evidence="3">The sequence shown here is derived from an EMBL/GenBank/DDBJ whole genome shotgun (WGS) entry which is preliminary data.</text>
</comment>
<dbReference type="OrthoDB" id="9803749at2"/>